<dbReference type="InterPro" id="IPR015854">
    <property type="entry name" value="ABC_transpr_LolD-like"/>
</dbReference>
<sequence length="264" mass="28742">MSLHIEGLAWGHSQPGGGWRQLFKDFNLECPTAQFLVVIGSNGSGKSTLLNLVAGTLPAQAGSLKLGERSLQKLSDYRRARWIGRVMQNPLDGTAPGLSIAENLRLAESRRHSPFRLQSLLGIHPNQADLRRYQELLESLGLPLADRVNTPIGQLSGGQRQTISLVMATLAEPQLLLLDEHTAALDPKAEALVMQLTERLVRRLGTTTLMVTHSLEQALNHGDRLLMLHEGQVVGDWSGADKAALSVASLRELYGSAKVQLSDV</sequence>
<dbReference type="GO" id="GO:0022857">
    <property type="term" value="F:transmembrane transporter activity"/>
    <property type="evidence" value="ECO:0007669"/>
    <property type="project" value="TreeGrafter"/>
</dbReference>
<evidence type="ECO:0000256" key="1">
    <source>
        <dbReference type="ARBA" id="ARBA00022741"/>
    </source>
</evidence>
<dbReference type="EMBL" id="PXVC01000017">
    <property type="protein sequence ID" value="PSI01888.1"/>
    <property type="molecule type" value="Genomic_DNA"/>
</dbReference>
<gene>
    <name evidence="4" type="ORF">C7K08_05755</name>
</gene>
<protein>
    <recommendedName>
        <fullName evidence="3">ABC transporter domain-containing protein</fullName>
    </recommendedName>
</protein>
<dbReference type="InterPro" id="IPR003439">
    <property type="entry name" value="ABC_transporter-like_ATP-bd"/>
</dbReference>
<dbReference type="AlphaFoldDB" id="A0A2P7EFB7"/>
<organism evidence="4 5">
    <name type="scientific">Synechococcus lacustris str. Tous</name>
    <dbReference type="NCBI Taxonomy" id="1910958"/>
    <lineage>
        <taxon>Bacteria</taxon>
        <taxon>Bacillati</taxon>
        <taxon>Cyanobacteriota</taxon>
        <taxon>Cyanophyceae</taxon>
        <taxon>Synechococcales</taxon>
        <taxon>Synechococcaceae</taxon>
        <taxon>Synechococcus</taxon>
    </lineage>
</organism>
<dbReference type="PANTHER" id="PTHR24220">
    <property type="entry name" value="IMPORT ATP-BINDING PROTEIN"/>
    <property type="match status" value="1"/>
</dbReference>
<dbReference type="RefSeq" id="WP_106499687.1">
    <property type="nucleotide sequence ID" value="NZ_PXVC01000017.1"/>
</dbReference>
<reference evidence="5" key="1">
    <citation type="submission" date="2018-03" db="EMBL/GenBank/DDBJ databases">
        <title>Ecological and genomic features of two cosmopolitan and abundant freshwater picocyanobacteria.</title>
        <authorList>
            <person name="Cabello-Yeves P.J."/>
            <person name="Picazo A."/>
            <person name="Camacho A."/>
            <person name="Callieri C."/>
            <person name="Rosselli R."/>
            <person name="Roda-Garcia J."/>
            <person name="Coutinho F.H."/>
            <person name="Rodriguez-Valera F."/>
        </authorList>
    </citation>
    <scope>NUCLEOTIDE SEQUENCE [LARGE SCALE GENOMIC DNA]</scope>
    <source>
        <strain evidence="5">Tous</strain>
    </source>
</reference>
<comment type="caution">
    <text evidence="4">The sequence shown here is derived from an EMBL/GenBank/DDBJ whole genome shotgun (WGS) entry which is preliminary data.</text>
</comment>
<keyword evidence="1" id="KW-0547">Nucleotide-binding</keyword>
<accession>A0A2P7EFB7</accession>
<evidence type="ECO:0000313" key="5">
    <source>
        <dbReference type="Proteomes" id="UP000240206"/>
    </source>
</evidence>
<dbReference type="PROSITE" id="PS50893">
    <property type="entry name" value="ABC_TRANSPORTER_2"/>
    <property type="match status" value="1"/>
</dbReference>
<dbReference type="GO" id="GO:0005886">
    <property type="term" value="C:plasma membrane"/>
    <property type="evidence" value="ECO:0007669"/>
    <property type="project" value="TreeGrafter"/>
</dbReference>
<dbReference type="SMART" id="SM00382">
    <property type="entry name" value="AAA"/>
    <property type="match status" value="1"/>
</dbReference>
<proteinExistence type="predicted"/>
<dbReference type="InterPro" id="IPR027417">
    <property type="entry name" value="P-loop_NTPase"/>
</dbReference>
<keyword evidence="5" id="KW-1185">Reference proteome</keyword>
<dbReference type="Gene3D" id="3.40.50.300">
    <property type="entry name" value="P-loop containing nucleotide triphosphate hydrolases"/>
    <property type="match status" value="1"/>
</dbReference>
<dbReference type="Proteomes" id="UP000240206">
    <property type="component" value="Unassembled WGS sequence"/>
</dbReference>
<feature type="domain" description="ABC transporter" evidence="3">
    <location>
        <begin position="3"/>
        <end position="255"/>
    </location>
</feature>
<keyword evidence="2" id="KW-0067">ATP-binding</keyword>
<dbReference type="SUPFAM" id="SSF52540">
    <property type="entry name" value="P-loop containing nucleoside triphosphate hydrolases"/>
    <property type="match status" value="1"/>
</dbReference>
<dbReference type="GO" id="GO:0016887">
    <property type="term" value="F:ATP hydrolysis activity"/>
    <property type="evidence" value="ECO:0007669"/>
    <property type="project" value="InterPro"/>
</dbReference>
<dbReference type="Pfam" id="PF00005">
    <property type="entry name" value="ABC_tran"/>
    <property type="match status" value="1"/>
</dbReference>
<dbReference type="PANTHER" id="PTHR24220:SF692">
    <property type="entry name" value="ABC TRANSPORTER DOMAIN-CONTAINING PROTEIN"/>
    <property type="match status" value="1"/>
</dbReference>
<dbReference type="STRING" id="1910958.BTM30_06820"/>
<evidence type="ECO:0000256" key="2">
    <source>
        <dbReference type="ARBA" id="ARBA00022840"/>
    </source>
</evidence>
<name>A0A2P7EFB7_9SYNE</name>
<evidence type="ECO:0000313" key="4">
    <source>
        <dbReference type="EMBL" id="PSI01888.1"/>
    </source>
</evidence>
<dbReference type="GO" id="GO:0005524">
    <property type="term" value="F:ATP binding"/>
    <property type="evidence" value="ECO:0007669"/>
    <property type="project" value="UniProtKB-KW"/>
</dbReference>
<evidence type="ECO:0000259" key="3">
    <source>
        <dbReference type="PROSITE" id="PS50893"/>
    </source>
</evidence>
<dbReference type="InterPro" id="IPR003593">
    <property type="entry name" value="AAA+_ATPase"/>
</dbReference>